<dbReference type="EC" id="3.2.2.31" evidence="4 14"/>
<dbReference type="Gene3D" id="1.10.1670.10">
    <property type="entry name" value="Helix-hairpin-Helix base-excision DNA repair enzymes (C-terminal)"/>
    <property type="match status" value="1"/>
</dbReference>
<dbReference type="Gene3D" id="3.90.79.10">
    <property type="entry name" value="Nucleoside Triphosphate Pyrophosphohydrolase"/>
    <property type="match status" value="1"/>
</dbReference>
<dbReference type="Proteomes" id="UP000824164">
    <property type="component" value="Unassembled WGS sequence"/>
</dbReference>
<keyword evidence="7" id="KW-0479">Metal-binding</keyword>
<dbReference type="CDD" id="cd00056">
    <property type="entry name" value="ENDO3c"/>
    <property type="match status" value="1"/>
</dbReference>
<comment type="function">
    <text evidence="2">Adenine glycosylase active on G-A mispairs. MutY also corrects error-prone DNA synthesis past GO lesions which are due to the oxidatively damaged form of guanine: 7,8-dihydro-8-oxoguanine (8-oxo-dGTP).</text>
</comment>
<evidence type="ECO:0000313" key="16">
    <source>
        <dbReference type="EMBL" id="HIU02329.1"/>
    </source>
</evidence>
<dbReference type="GO" id="GO:0035485">
    <property type="term" value="F:adenine/guanine mispair binding"/>
    <property type="evidence" value="ECO:0007669"/>
    <property type="project" value="TreeGrafter"/>
</dbReference>
<evidence type="ECO:0000256" key="2">
    <source>
        <dbReference type="ARBA" id="ARBA00002933"/>
    </source>
</evidence>
<comment type="cofactor">
    <cofactor evidence="14">
        <name>[4Fe-4S] cluster</name>
        <dbReference type="ChEBI" id="CHEBI:49883"/>
    </cofactor>
    <text evidence="14">Binds 1 [4Fe-4S] cluster.</text>
</comment>
<dbReference type="AlphaFoldDB" id="A0A9D1KWZ8"/>
<dbReference type="GO" id="GO:0000701">
    <property type="term" value="F:purine-specific mismatch base pair DNA N-glycosylase activity"/>
    <property type="evidence" value="ECO:0007669"/>
    <property type="project" value="UniProtKB-EC"/>
</dbReference>
<reference evidence="16" key="1">
    <citation type="submission" date="2020-10" db="EMBL/GenBank/DDBJ databases">
        <authorList>
            <person name="Gilroy R."/>
        </authorList>
    </citation>
    <scope>NUCLEOTIDE SEQUENCE</scope>
    <source>
        <strain evidence="16">CHK187-14744</strain>
    </source>
</reference>
<dbReference type="Pfam" id="PF00730">
    <property type="entry name" value="HhH-GPD"/>
    <property type="match status" value="1"/>
</dbReference>
<dbReference type="GO" id="GO:0032357">
    <property type="term" value="F:oxidized purine DNA binding"/>
    <property type="evidence" value="ECO:0007669"/>
    <property type="project" value="TreeGrafter"/>
</dbReference>
<keyword evidence="6" id="KW-0004">4Fe-4S</keyword>
<evidence type="ECO:0000256" key="7">
    <source>
        <dbReference type="ARBA" id="ARBA00022723"/>
    </source>
</evidence>
<dbReference type="Pfam" id="PF14815">
    <property type="entry name" value="NUDIX_4"/>
    <property type="match status" value="1"/>
</dbReference>
<keyword evidence="11" id="KW-0411">Iron-sulfur</keyword>
<evidence type="ECO:0000256" key="12">
    <source>
        <dbReference type="ARBA" id="ARBA00023204"/>
    </source>
</evidence>
<name>A0A9D1KWZ8_9FIRM</name>
<comment type="catalytic activity">
    <reaction evidence="1 14">
        <text>Hydrolyzes free adenine bases from 7,8-dihydro-8-oxoguanine:adenine mismatched double-stranded DNA, leaving an apurinic site.</text>
        <dbReference type="EC" id="3.2.2.31"/>
    </reaction>
</comment>
<evidence type="ECO:0000256" key="4">
    <source>
        <dbReference type="ARBA" id="ARBA00012045"/>
    </source>
</evidence>
<dbReference type="GO" id="GO:0006284">
    <property type="term" value="P:base-excision repair"/>
    <property type="evidence" value="ECO:0007669"/>
    <property type="project" value="UniProtKB-UniRule"/>
</dbReference>
<organism evidence="16 17">
    <name type="scientific">Candidatus Onthocola gallistercoris</name>
    <dbReference type="NCBI Taxonomy" id="2840876"/>
    <lineage>
        <taxon>Bacteria</taxon>
        <taxon>Bacillati</taxon>
        <taxon>Bacillota</taxon>
        <taxon>Bacilli</taxon>
        <taxon>Candidatus Onthocola</taxon>
    </lineage>
</organism>
<keyword evidence="10 14" id="KW-0408">Iron</keyword>
<keyword evidence="9" id="KW-0378">Hydrolase</keyword>
<evidence type="ECO:0000256" key="8">
    <source>
        <dbReference type="ARBA" id="ARBA00022763"/>
    </source>
</evidence>
<dbReference type="GO" id="GO:0051539">
    <property type="term" value="F:4 iron, 4 sulfur cluster binding"/>
    <property type="evidence" value="ECO:0007669"/>
    <property type="project" value="UniProtKB-UniRule"/>
</dbReference>
<dbReference type="PANTHER" id="PTHR42944:SF1">
    <property type="entry name" value="ADENINE DNA GLYCOSYLASE"/>
    <property type="match status" value="1"/>
</dbReference>
<feature type="domain" description="HhH-GPD" evidence="15">
    <location>
        <begin position="39"/>
        <end position="198"/>
    </location>
</feature>
<dbReference type="InterPro" id="IPR029119">
    <property type="entry name" value="MutY_C"/>
</dbReference>
<dbReference type="InterPro" id="IPR003265">
    <property type="entry name" value="HhH-GPD_domain"/>
</dbReference>
<dbReference type="Pfam" id="PF00633">
    <property type="entry name" value="HHH"/>
    <property type="match status" value="1"/>
</dbReference>
<keyword evidence="12" id="KW-0234">DNA repair</keyword>
<evidence type="ECO:0000256" key="1">
    <source>
        <dbReference type="ARBA" id="ARBA00000843"/>
    </source>
</evidence>
<evidence type="ECO:0000259" key="15">
    <source>
        <dbReference type="SMART" id="SM00478"/>
    </source>
</evidence>
<dbReference type="PANTHER" id="PTHR42944">
    <property type="entry name" value="ADENINE DNA GLYCOSYLASE"/>
    <property type="match status" value="1"/>
</dbReference>
<comment type="similarity">
    <text evidence="3 14">Belongs to the Nth/MutY family.</text>
</comment>
<dbReference type="SUPFAM" id="SSF55811">
    <property type="entry name" value="Nudix"/>
    <property type="match status" value="1"/>
</dbReference>
<dbReference type="InterPro" id="IPR044298">
    <property type="entry name" value="MIG/MutY"/>
</dbReference>
<dbReference type="InterPro" id="IPR005760">
    <property type="entry name" value="A/G_AdeGlyc_MutY"/>
</dbReference>
<gene>
    <name evidence="16" type="primary">mutY</name>
    <name evidence="16" type="ORF">IAB63_03640</name>
</gene>
<reference evidence="16" key="2">
    <citation type="journal article" date="2021" name="PeerJ">
        <title>Extensive microbial diversity within the chicken gut microbiome revealed by metagenomics and culture.</title>
        <authorList>
            <person name="Gilroy R."/>
            <person name="Ravi A."/>
            <person name="Getino M."/>
            <person name="Pursley I."/>
            <person name="Horton D.L."/>
            <person name="Alikhan N.F."/>
            <person name="Baker D."/>
            <person name="Gharbi K."/>
            <person name="Hall N."/>
            <person name="Watson M."/>
            <person name="Adriaenssens E.M."/>
            <person name="Foster-Nyarko E."/>
            <person name="Jarju S."/>
            <person name="Secka A."/>
            <person name="Antonio M."/>
            <person name="Oren A."/>
            <person name="Chaudhuri R.R."/>
            <person name="La Ragione R."/>
            <person name="Hildebrand F."/>
            <person name="Pallen M.J."/>
        </authorList>
    </citation>
    <scope>NUCLEOTIDE SEQUENCE</scope>
    <source>
        <strain evidence="16">CHK187-14744</strain>
    </source>
</reference>
<keyword evidence="8 14" id="KW-0227">DNA damage</keyword>
<dbReference type="EMBL" id="DVLT01000024">
    <property type="protein sequence ID" value="HIU02329.1"/>
    <property type="molecule type" value="Genomic_DNA"/>
</dbReference>
<evidence type="ECO:0000256" key="14">
    <source>
        <dbReference type="RuleBase" id="RU365096"/>
    </source>
</evidence>
<dbReference type="GO" id="GO:0046872">
    <property type="term" value="F:metal ion binding"/>
    <property type="evidence" value="ECO:0007669"/>
    <property type="project" value="UniProtKB-UniRule"/>
</dbReference>
<evidence type="ECO:0000256" key="3">
    <source>
        <dbReference type="ARBA" id="ARBA00008343"/>
    </source>
</evidence>
<dbReference type="CDD" id="cd03431">
    <property type="entry name" value="NUDIX_DNA_Glycosylase_C-MutY"/>
    <property type="match status" value="1"/>
</dbReference>
<evidence type="ECO:0000256" key="6">
    <source>
        <dbReference type="ARBA" id="ARBA00022485"/>
    </source>
</evidence>
<dbReference type="InterPro" id="IPR023170">
    <property type="entry name" value="HhH_base_excis_C"/>
</dbReference>
<dbReference type="GO" id="GO:0034039">
    <property type="term" value="F:8-oxo-7,8-dihydroguanine DNA N-glycosylase activity"/>
    <property type="evidence" value="ECO:0007669"/>
    <property type="project" value="TreeGrafter"/>
</dbReference>
<comment type="caution">
    <text evidence="16">The sequence shown here is derived from an EMBL/GenBank/DDBJ whole genome shotgun (WGS) entry which is preliminary data.</text>
</comment>
<evidence type="ECO:0000256" key="10">
    <source>
        <dbReference type="ARBA" id="ARBA00023004"/>
    </source>
</evidence>
<evidence type="ECO:0000256" key="13">
    <source>
        <dbReference type="ARBA" id="ARBA00023295"/>
    </source>
</evidence>
<dbReference type="SUPFAM" id="SSF48150">
    <property type="entry name" value="DNA-glycosylase"/>
    <property type="match status" value="1"/>
</dbReference>
<sequence length="353" mass="40956">MMNDLEFRRRIIDWYHADGRDLPWRHTNDPYCIWVSEIMLQQTQVDTVKPYYLRFIVQLPTISDLACANDDQIFKLWEGLGYYRRVRHMKEAAIQIMTEYDGVFPDRYEDMIKLKGIGPYTAAAIASIAFGHPKGVIDGNTLRILSRIYALSDNIALTRTKKAFQQRMDALIAPLPDLGPVYNDPSAFNQAMMDLGATICTPRQPICSSCPVQLLCAARQMGREGVLPVNIKDSTKSDIYYITAILRRGDRYFMVKNKKEGLLHDLYGFVQYEVESPIRFEETFYDDYGLNIRLEQYVKEVKHVFSHRIWHMNVYMGVILDETEEHLYTPEEILSLPVSTAHQKVARAGEEYR</sequence>
<evidence type="ECO:0000256" key="5">
    <source>
        <dbReference type="ARBA" id="ARBA00022023"/>
    </source>
</evidence>
<dbReference type="FunFam" id="1.10.340.30:FF:000002">
    <property type="entry name" value="Adenine DNA glycosylase"/>
    <property type="match status" value="1"/>
</dbReference>
<dbReference type="Gene3D" id="1.10.340.30">
    <property type="entry name" value="Hypothetical protein, domain 2"/>
    <property type="match status" value="1"/>
</dbReference>
<proteinExistence type="inferred from homology"/>
<dbReference type="SMART" id="SM00478">
    <property type="entry name" value="ENDO3c"/>
    <property type="match status" value="1"/>
</dbReference>
<evidence type="ECO:0000256" key="11">
    <source>
        <dbReference type="ARBA" id="ARBA00023014"/>
    </source>
</evidence>
<dbReference type="InterPro" id="IPR015797">
    <property type="entry name" value="NUDIX_hydrolase-like_dom_sf"/>
</dbReference>
<evidence type="ECO:0000313" key="17">
    <source>
        <dbReference type="Proteomes" id="UP000824164"/>
    </source>
</evidence>
<accession>A0A9D1KWZ8</accession>
<keyword evidence="13 14" id="KW-0326">Glycosidase</keyword>
<dbReference type="InterPro" id="IPR000445">
    <property type="entry name" value="HhH_motif"/>
</dbReference>
<dbReference type="NCBIfam" id="TIGR01084">
    <property type="entry name" value="mutY"/>
    <property type="match status" value="1"/>
</dbReference>
<protein>
    <recommendedName>
        <fullName evidence="5 14">Adenine DNA glycosylase</fullName>
        <ecNumber evidence="4 14">3.2.2.31</ecNumber>
    </recommendedName>
</protein>
<dbReference type="InterPro" id="IPR011257">
    <property type="entry name" value="DNA_glycosylase"/>
</dbReference>
<dbReference type="GO" id="GO:0006298">
    <property type="term" value="P:mismatch repair"/>
    <property type="evidence" value="ECO:0007669"/>
    <property type="project" value="TreeGrafter"/>
</dbReference>
<evidence type="ECO:0000256" key="9">
    <source>
        <dbReference type="ARBA" id="ARBA00022801"/>
    </source>
</evidence>